<dbReference type="Proteomes" id="UP000294743">
    <property type="component" value="Unassembled WGS sequence"/>
</dbReference>
<gene>
    <name evidence="1" type="ORF">EDD63_1385</name>
</gene>
<dbReference type="EMBL" id="SODD01000038">
    <property type="protein sequence ID" value="TDW14578.1"/>
    <property type="molecule type" value="Genomic_DNA"/>
</dbReference>
<organism evidence="1 2">
    <name type="scientific">Breznakia blatticola</name>
    <dbReference type="NCBI Taxonomy" id="1754012"/>
    <lineage>
        <taxon>Bacteria</taxon>
        <taxon>Bacillati</taxon>
        <taxon>Bacillota</taxon>
        <taxon>Erysipelotrichia</taxon>
        <taxon>Erysipelotrichales</taxon>
        <taxon>Erysipelotrichaceae</taxon>
        <taxon>Breznakia</taxon>
    </lineage>
</organism>
<accession>A0A4R7ZEJ0</accession>
<dbReference type="OrthoDB" id="1639778at2"/>
<sequence length="251" mass="30323">MDKLFEVLHKAYDKNFYKQKEVKAKKEEMEQLFKKWKIPYTFHDAYDYFHNEIIAKGIENKQAFENCHSETRVKMVDFYSTLNYDEKRRLMNREVELIEPNLPKRVVDGISIYVPFFDKRMNEIYHNEMVLYDIKKYGYYKERFENAMHDISMYGNVFYDEDFCSAKKVYEEANMFALYDAKLRCLYFIKDQKLVQHISFPIDVDIATLMKLSHVYFHNSTEVFVNALMDEQLILPKEKKKLIGMLRKGIS</sequence>
<dbReference type="AlphaFoldDB" id="A0A4R7ZEJ0"/>
<evidence type="ECO:0000313" key="2">
    <source>
        <dbReference type="Proteomes" id="UP000294743"/>
    </source>
</evidence>
<reference evidence="1 2" key="1">
    <citation type="submission" date="2019-03" db="EMBL/GenBank/DDBJ databases">
        <title>Genomic Encyclopedia of Type Strains, Phase IV (KMG-IV): sequencing the most valuable type-strain genomes for metagenomic binning, comparative biology and taxonomic classification.</title>
        <authorList>
            <person name="Goeker M."/>
        </authorList>
    </citation>
    <scope>NUCLEOTIDE SEQUENCE [LARGE SCALE GENOMIC DNA]</scope>
    <source>
        <strain evidence="1 2">DSM 28867</strain>
    </source>
</reference>
<comment type="caution">
    <text evidence="1">The sequence shown here is derived from an EMBL/GenBank/DDBJ whole genome shotgun (WGS) entry which is preliminary data.</text>
</comment>
<keyword evidence="2" id="KW-1185">Reference proteome</keyword>
<evidence type="ECO:0000313" key="1">
    <source>
        <dbReference type="EMBL" id="TDW14578.1"/>
    </source>
</evidence>
<name>A0A4R7ZEJ0_9FIRM</name>
<protein>
    <submittedName>
        <fullName evidence="1">Uncharacterized protein</fullName>
    </submittedName>
</protein>
<dbReference type="RefSeq" id="WP_134170658.1">
    <property type="nucleotide sequence ID" value="NZ_SODD01000038.1"/>
</dbReference>
<proteinExistence type="predicted"/>